<gene>
    <name evidence="7" type="ORF">SAMIE_1019290</name>
</gene>
<keyword evidence="8" id="KW-1185">Reference proteome</keyword>
<organism evidence="7 8">
    <name type="scientific">Sphingobium amiense</name>
    <dbReference type="NCBI Taxonomy" id="135719"/>
    <lineage>
        <taxon>Bacteria</taxon>
        <taxon>Pseudomonadati</taxon>
        <taxon>Pseudomonadota</taxon>
        <taxon>Alphaproteobacteria</taxon>
        <taxon>Sphingomonadales</taxon>
        <taxon>Sphingomonadaceae</taxon>
        <taxon>Sphingobium</taxon>
    </lineage>
</organism>
<dbReference type="Proteomes" id="UP000279959">
    <property type="component" value="Chromosome"/>
</dbReference>
<dbReference type="GO" id="GO:0008202">
    <property type="term" value="P:steroid metabolic process"/>
    <property type="evidence" value="ECO:0007669"/>
    <property type="project" value="UniProtKB-KW"/>
</dbReference>
<dbReference type="AlphaFoldDB" id="A0A494W5I1"/>
<evidence type="ECO:0000256" key="6">
    <source>
        <dbReference type="ARBA" id="ARBA00051383"/>
    </source>
</evidence>
<dbReference type="EMBL" id="AP018664">
    <property type="protein sequence ID" value="BBD98428.1"/>
    <property type="molecule type" value="Genomic_DNA"/>
</dbReference>
<reference evidence="7 8" key="1">
    <citation type="submission" date="2018-05" db="EMBL/GenBank/DDBJ databases">
        <title>Complete Genome Sequence of the Nonylphenol-Degrading Bacterium Sphingobium amiense DSM 16289T.</title>
        <authorList>
            <person name="Ootsuka M."/>
            <person name="Nishizawa T."/>
            <person name="Ohta H."/>
        </authorList>
    </citation>
    <scope>NUCLEOTIDE SEQUENCE [LARGE SCALE GENOMIC DNA]</scope>
    <source>
        <strain evidence="7 8">DSM 16289</strain>
    </source>
</reference>
<dbReference type="PRINTS" id="PR00080">
    <property type="entry name" value="SDRFAMILY"/>
</dbReference>
<dbReference type="FunFam" id="3.40.50.720:FF:000084">
    <property type="entry name" value="Short-chain dehydrogenase reductase"/>
    <property type="match status" value="1"/>
</dbReference>
<protein>
    <submittedName>
        <fullName evidence="7">3-oxoacyl-ACP reductase</fullName>
    </submittedName>
</protein>
<keyword evidence="2" id="KW-0560">Oxidoreductase</keyword>
<dbReference type="Gene3D" id="3.40.50.720">
    <property type="entry name" value="NAD(P)-binding Rossmann-like Domain"/>
    <property type="match status" value="1"/>
</dbReference>
<evidence type="ECO:0000256" key="2">
    <source>
        <dbReference type="ARBA" id="ARBA00023002"/>
    </source>
</evidence>
<dbReference type="Pfam" id="PF13561">
    <property type="entry name" value="adh_short_C2"/>
    <property type="match status" value="1"/>
</dbReference>
<dbReference type="InterPro" id="IPR002347">
    <property type="entry name" value="SDR_fam"/>
</dbReference>
<dbReference type="InterPro" id="IPR036291">
    <property type="entry name" value="NAD(P)-bd_dom_sf"/>
</dbReference>
<sequence length="290" mass="29977">MTGRIEGKVALITGGASGMGLATVELFLAEGAKVVVADVDEEGGGALAAAHGDRLVFARCDVTVEADVAAAVDKARSAFGTIDIMFNNAAFPGPPTGILDMTTELWDRIMNLVLRGPMLGIKHAAAAMKKAGGGAIVNTASVAALEYGWGPIAYSTAKAAVLQLTRCAAAELAEHGIRVNAICPGVIATPIFARYLGLTGQAAENARQLVIRNAAKIQPLRQAGLPEDIARACLFLSSAESRFMTGTHLVVDGGLTVGDRHSWDPAAPAPVDHIGFTPEVIEKLNAGEMP</sequence>
<dbReference type="PANTHER" id="PTHR43180:SF28">
    <property type="entry name" value="NAD(P)-BINDING ROSSMANN-FOLD SUPERFAMILY PROTEIN"/>
    <property type="match status" value="1"/>
</dbReference>
<dbReference type="NCBIfam" id="NF005559">
    <property type="entry name" value="PRK07231.1"/>
    <property type="match status" value="1"/>
</dbReference>
<dbReference type="PRINTS" id="PR00081">
    <property type="entry name" value="GDHRDH"/>
</dbReference>
<dbReference type="RefSeq" id="WP_066701217.1">
    <property type="nucleotide sequence ID" value="NZ_AP018664.1"/>
</dbReference>
<keyword evidence="3" id="KW-0520">NAD</keyword>
<dbReference type="SUPFAM" id="SSF51735">
    <property type="entry name" value="NAD(P)-binding Rossmann-fold domains"/>
    <property type="match status" value="1"/>
</dbReference>
<evidence type="ECO:0000256" key="3">
    <source>
        <dbReference type="ARBA" id="ARBA00023027"/>
    </source>
</evidence>
<evidence type="ECO:0000256" key="5">
    <source>
        <dbReference type="ARBA" id="ARBA00023221"/>
    </source>
</evidence>
<dbReference type="PANTHER" id="PTHR43180">
    <property type="entry name" value="3-OXOACYL-(ACYL-CARRIER-PROTEIN) REDUCTASE (AFU_ORTHOLOGUE AFUA_6G11210)"/>
    <property type="match status" value="1"/>
</dbReference>
<evidence type="ECO:0000313" key="8">
    <source>
        <dbReference type="Proteomes" id="UP000279959"/>
    </source>
</evidence>
<name>A0A494W5I1_9SPHN</name>
<evidence type="ECO:0000256" key="4">
    <source>
        <dbReference type="ARBA" id="ARBA00023098"/>
    </source>
</evidence>
<keyword evidence="4" id="KW-0443">Lipid metabolism</keyword>
<dbReference type="KEGG" id="sami:SAMIE_1019290"/>
<comment type="catalytic activity">
    <reaction evidence="6">
        <text>2,5-dichlorocyclohexa-2,5-dien-1,4-diol + NAD(+) = 2,5-dichlorohydroquinone + NADH + H(+)</text>
        <dbReference type="Rhea" id="RHEA:15741"/>
        <dbReference type="ChEBI" id="CHEBI:15378"/>
        <dbReference type="ChEBI" id="CHEBI:27545"/>
        <dbReference type="ChEBI" id="CHEBI:28975"/>
        <dbReference type="ChEBI" id="CHEBI:57540"/>
        <dbReference type="ChEBI" id="CHEBI:57945"/>
    </reaction>
</comment>
<evidence type="ECO:0000313" key="7">
    <source>
        <dbReference type="EMBL" id="BBD98428.1"/>
    </source>
</evidence>
<comment type="similarity">
    <text evidence="1">Belongs to the short-chain dehydrogenases/reductases (SDR) family.</text>
</comment>
<dbReference type="GO" id="GO:0016491">
    <property type="term" value="F:oxidoreductase activity"/>
    <property type="evidence" value="ECO:0007669"/>
    <property type="project" value="UniProtKB-KW"/>
</dbReference>
<proteinExistence type="inferred from homology"/>
<evidence type="ECO:0000256" key="1">
    <source>
        <dbReference type="ARBA" id="ARBA00006484"/>
    </source>
</evidence>
<keyword evidence="5" id="KW-0753">Steroid metabolism</keyword>
<accession>A0A494W5I1</accession>